<evidence type="ECO:0000256" key="2">
    <source>
        <dbReference type="ARBA" id="ARBA00006013"/>
    </source>
</evidence>
<comment type="caution">
    <text evidence="11">The sequence shown here is derived from an EMBL/GenBank/DDBJ whole genome shotgun (WGS) entry which is preliminary data.</text>
</comment>
<sequence length="304" mass="32708">MAKNLRAKIPAADTLLVRDVNEEAAKRFVAEAEEIARSLGVGTGEYQVKIASSAREIAEQSAIMVSSLPESQHVKEVYESIVEHGKLPELEEERLFIDTSTIDPVTSKDIASTIHRAQAGQFVDAPVSGGVVGARAGTLSFMFGASQQPELLERLRGVLAFMGKKAWHLGEPGSGVSGKLANNYILAINNIATAEAMNLGVRWGLEPKALAEMINSSTGRCWPSEVNNPVPGVVETAPSSRGYEGGFGVRLMHKDLRLALTAATESGTPLVLGEPAREVYKEVEGAHRGKDFSVVYQWLQNKAK</sequence>
<dbReference type="PIRSF" id="PIRSF000103">
    <property type="entry name" value="HIBADH"/>
    <property type="match status" value="1"/>
</dbReference>
<dbReference type="InterPro" id="IPR013328">
    <property type="entry name" value="6PGD_dom2"/>
</dbReference>
<dbReference type="InterPro" id="IPR036291">
    <property type="entry name" value="NAD(P)-bd_dom_sf"/>
</dbReference>
<dbReference type="PANTHER" id="PTHR22981">
    <property type="entry name" value="3-HYDROXYISOBUTYRATE DEHYDROGENASE-RELATED"/>
    <property type="match status" value="1"/>
</dbReference>
<dbReference type="Gene3D" id="1.10.1040.10">
    <property type="entry name" value="N-(1-d-carboxylethyl)-l-norvaline Dehydrogenase, domain 2"/>
    <property type="match status" value="1"/>
</dbReference>
<evidence type="ECO:0000313" key="12">
    <source>
        <dbReference type="Proteomes" id="UP001150941"/>
    </source>
</evidence>
<evidence type="ECO:0000256" key="4">
    <source>
        <dbReference type="ARBA" id="ARBA00022456"/>
    </source>
</evidence>
<dbReference type="GeneID" id="83200271"/>
<dbReference type="Pfam" id="PF14833">
    <property type="entry name" value="NAD_binding_11"/>
    <property type="match status" value="1"/>
</dbReference>
<feature type="domain" description="6-phosphogluconate dehydrogenase NADP-binding" evidence="9">
    <location>
        <begin position="11"/>
        <end position="170"/>
    </location>
</feature>
<dbReference type="EC" id="1.1.1.31" evidence="3"/>
<dbReference type="OrthoDB" id="21615at2759"/>
<evidence type="ECO:0000256" key="7">
    <source>
        <dbReference type="ARBA" id="ARBA00049197"/>
    </source>
</evidence>
<dbReference type="SUPFAM" id="SSF51735">
    <property type="entry name" value="NAD(P)-binding Rossmann-fold domains"/>
    <property type="match status" value="1"/>
</dbReference>
<evidence type="ECO:0000256" key="1">
    <source>
        <dbReference type="ARBA" id="ARBA00005109"/>
    </source>
</evidence>
<comment type="pathway">
    <text evidence="1">Amino-acid degradation; L-valine degradation.</text>
</comment>
<dbReference type="InterPro" id="IPR008927">
    <property type="entry name" value="6-PGluconate_DH-like_C_sf"/>
</dbReference>
<dbReference type="GO" id="GO:0050661">
    <property type="term" value="F:NADP binding"/>
    <property type="evidence" value="ECO:0007669"/>
    <property type="project" value="InterPro"/>
</dbReference>
<evidence type="ECO:0000256" key="8">
    <source>
        <dbReference type="PIRSR" id="PIRSR000103-1"/>
    </source>
</evidence>
<dbReference type="RefSeq" id="XP_058331971.1">
    <property type="nucleotide sequence ID" value="XM_058472968.1"/>
</dbReference>
<feature type="domain" description="3-hydroxyisobutyrate dehydrogenase-like NAD-binding" evidence="10">
    <location>
        <begin position="173"/>
        <end position="298"/>
    </location>
</feature>
<evidence type="ECO:0000259" key="9">
    <source>
        <dbReference type="Pfam" id="PF03446"/>
    </source>
</evidence>
<dbReference type="FunFam" id="3.40.50.720:FF:000630">
    <property type="entry name" value="3-hydroxyisobutyrate dehydrogenase"/>
    <property type="match status" value="1"/>
</dbReference>
<reference evidence="11" key="2">
    <citation type="journal article" date="2023" name="IMA Fungus">
        <title>Comparative genomic study of the Penicillium genus elucidates a diverse pangenome and 15 lateral gene transfer events.</title>
        <authorList>
            <person name="Petersen C."/>
            <person name="Sorensen T."/>
            <person name="Nielsen M.R."/>
            <person name="Sondergaard T.E."/>
            <person name="Sorensen J.L."/>
            <person name="Fitzpatrick D.A."/>
            <person name="Frisvad J.C."/>
            <person name="Nielsen K.L."/>
        </authorList>
    </citation>
    <scope>NUCLEOTIDE SEQUENCE</scope>
    <source>
        <strain evidence="11">IBT 19713</strain>
    </source>
</reference>
<comment type="catalytic activity">
    <reaction evidence="7">
        <text>3-hydroxy-2-methylpropanoate + NAD(+) = 2-methyl-3-oxopropanoate + NADH + H(+)</text>
        <dbReference type="Rhea" id="RHEA:17681"/>
        <dbReference type="ChEBI" id="CHEBI:11805"/>
        <dbReference type="ChEBI" id="CHEBI:15378"/>
        <dbReference type="ChEBI" id="CHEBI:57540"/>
        <dbReference type="ChEBI" id="CHEBI:57700"/>
        <dbReference type="ChEBI" id="CHEBI:57945"/>
        <dbReference type="EC" id="1.1.1.31"/>
    </reaction>
</comment>
<proteinExistence type="inferred from homology"/>
<evidence type="ECO:0000256" key="3">
    <source>
        <dbReference type="ARBA" id="ARBA00012991"/>
    </source>
</evidence>
<dbReference type="InterPro" id="IPR015815">
    <property type="entry name" value="HIBADH-related"/>
</dbReference>
<gene>
    <name evidence="11" type="ORF">N7468_003671</name>
</gene>
<dbReference type="GO" id="GO:0051287">
    <property type="term" value="F:NAD binding"/>
    <property type="evidence" value="ECO:0007669"/>
    <property type="project" value="InterPro"/>
</dbReference>
<name>A0A9W9P9R3_9EURO</name>
<dbReference type="Pfam" id="PF03446">
    <property type="entry name" value="NAD_binding_2"/>
    <property type="match status" value="1"/>
</dbReference>
<evidence type="ECO:0000256" key="5">
    <source>
        <dbReference type="ARBA" id="ARBA00023002"/>
    </source>
</evidence>
<dbReference type="FunFam" id="1.10.1040.10:FF:000006">
    <property type="entry name" value="3-hydroxyisobutyrate dehydrogenase"/>
    <property type="match status" value="1"/>
</dbReference>
<dbReference type="GO" id="GO:0005739">
    <property type="term" value="C:mitochondrion"/>
    <property type="evidence" value="ECO:0007669"/>
    <property type="project" value="TreeGrafter"/>
</dbReference>
<dbReference type="InterPro" id="IPR029154">
    <property type="entry name" value="HIBADH-like_NADP-bd"/>
</dbReference>
<keyword evidence="6" id="KW-0520">NAD</keyword>
<dbReference type="GO" id="GO:0006574">
    <property type="term" value="P:L-valine catabolic process"/>
    <property type="evidence" value="ECO:0007669"/>
    <property type="project" value="TreeGrafter"/>
</dbReference>
<keyword evidence="5" id="KW-0560">Oxidoreductase</keyword>
<protein>
    <recommendedName>
        <fullName evidence="3">3-hydroxyisobutyrate dehydrogenase</fullName>
        <ecNumber evidence="3">1.1.1.31</ecNumber>
    </recommendedName>
</protein>
<dbReference type="EMBL" id="JAPQKS010000003">
    <property type="protein sequence ID" value="KAJ5239052.1"/>
    <property type="molecule type" value="Genomic_DNA"/>
</dbReference>
<evidence type="ECO:0000259" key="10">
    <source>
        <dbReference type="Pfam" id="PF14833"/>
    </source>
</evidence>
<dbReference type="GO" id="GO:0008442">
    <property type="term" value="F:3-hydroxyisobutyrate dehydrogenase activity"/>
    <property type="evidence" value="ECO:0007669"/>
    <property type="project" value="UniProtKB-EC"/>
</dbReference>
<comment type="similarity">
    <text evidence="2">Belongs to the HIBADH-related family. 3-hydroxyisobutyrate dehydrogenase subfamily.</text>
</comment>
<dbReference type="SUPFAM" id="SSF48179">
    <property type="entry name" value="6-phosphogluconate dehydrogenase C-terminal domain-like"/>
    <property type="match status" value="1"/>
</dbReference>
<evidence type="ECO:0000256" key="6">
    <source>
        <dbReference type="ARBA" id="ARBA00023027"/>
    </source>
</evidence>
<dbReference type="InterPro" id="IPR006115">
    <property type="entry name" value="6PGDH_NADP-bd"/>
</dbReference>
<dbReference type="Proteomes" id="UP001150941">
    <property type="component" value="Unassembled WGS sequence"/>
</dbReference>
<accession>A0A9W9P9R3</accession>
<organism evidence="11 12">
    <name type="scientific">Penicillium chermesinum</name>
    <dbReference type="NCBI Taxonomy" id="63820"/>
    <lineage>
        <taxon>Eukaryota</taxon>
        <taxon>Fungi</taxon>
        <taxon>Dikarya</taxon>
        <taxon>Ascomycota</taxon>
        <taxon>Pezizomycotina</taxon>
        <taxon>Eurotiomycetes</taxon>
        <taxon>Eurotiomycetidae</taxon>
        <taxon>Eurotiales</taxon>
        <taxon>Aspergillaceae</taxon>
        <taxon>Penicillium</taxon>
    </lineage>
</organism>
<dbReference type="Gene3D" id="3.40.50.720">
    <property type="entry name" value="NAD(P)-binding Rossmann-like Domain"/>
    <property type="match status" value="1"/>
</dbReference>
<dbReference type="AlphaFoldDB" id="A0A9W9P9R3"/>
<feature type="active site" evidence="8">
    <location>
        <position position="179"/>
    </location>
</feature>
<dbReference type="PANTHER" id="PTHR22981:SF7">
    <property type="entry name" value="3-HYDROXYISOBUTYRATE DEHYDROGENASE, MITOCHONDRIAL"/>
    <property type="match status" value="1"/>
</dbReference>
<keyword evidence="4" id="KW-0101">Branched-chain amino acid catabolism</keyword>
<reference evidence="11" key="1">
    <citation type="submission" date="2022-11" db="EMBL/GenBank/DDBJ databases">
        <authorList>
            <person name="Petersen C."/>
        </authorList>
    </citation>
    <scope>NUCLEOTIDE SEQUENCE</scope>
    <source>
        <strain evidence="11">IBT 19713</strain>
    </source>
</reference>
<keyword evidence="12" id="KW-1185">Reference proteome</keyword>
<evidence type="ECO:0000313" key="11">
    <source>
        <dbReference type="EMBL" id="KAJ5239052.1"/>
    </source>
</evidence>